<name>A0A2W6MSQ2_9HELI</name>
<comment type="catalytic activity">
    <reaction evidence="5">
        <text>N-acetyl-L-glutamate 5-semialdehyde + phosphate + NADP(+) = N-acetyl-L-glutamyl 5-phosphate + NADPH + H(+)</text>
        <dbReference type="Rhea" id="RHEA:21588"/>
        <dbReference type="ChEBI" id="CHEBI:15378"/>
        <dbReference type="ChEBI" id="CHEBI:29123"/>
        <dbReference type="ChEBI" id="CHEBI:43474"/>
        <dbReference type="ChEBI" id="CHEBI:57783"/>
        <dbReference type="ChEBI" id="CHEBI:57936"/>
        <dbReference type="ChEBI" id="CHEBI:58349"/>
        <dbReference type="EC" id="1.2.1.38"/>
    </reaction>
</comment>
<dbReference type="GO" id="GO:0070401">
    <property type="term" value="F:NADP+ binding"/>
    <property type="evidence" value="ECO:0007669"/>
    <property type="project" value="InterPro"/>
</dbReference>
<evidence type="ECO:0000256" key="1">
    <source>
        <dbReference type="ARBA" id="ARBA00022571"/>
    </source>
</evidence>
<evidence type="ECO:0000259" key="7">
    <source>
        <dbReference type="SMART" id="SM00859"/>
    </source>
</evidence>
<comment type="caution">
    <text evidence="8">The sequence shown here is derived from an EMBL/GenBank/DDBJ whole genome shotgun (WGS) entry which is preliminary data.</text>
</comment>
<gene>
    <name evidence="5" type="primary">argC</name>
    <name evidence="8" type="ORF">B6S12_08335</name>
</gene>
<organism evidence="8 9">
    <name type="scientific">Helicobacter valdiviensis</name>
    <dbReference type="NCBI Taxonomy" id="1458358"/>
    <lineage>
        <taxon>Bacteria</taxon>
        <taxon>Pseudomonadati</taxon>
        <taxon>Campylobacterota</taxon>
        <taxon>Epsilonproteobacteria</taxon>
        <taxon>Campylobacterales</taxon>
        <taxon>Helicobacteraceae</taxon>
        <taxon>Helicobacter</taxon>
    </lineage>
</organism>
<evidence type="ECO:0000313" key="8">
    <source>
        <dbReference type="EMBL" id="PZT47584.1"/>
    </source>
</evidence>
<feature type="domain" description="Semialdehyde dehydrogenase NAD-binding" evidence="7">
    <location>
        <begin position="6"/>
        <end position="142"/>
    </location>
</feature>
<evidence type="ECO:0000256" key="6">
    <source>
        <dbReference type="PROSITE-ProRule" id="PRU10010"/>
    </source>
</evidence>
<dbReference type="SUPFAM" id="SSF51735">
    <property type="entry name" value="NAD(P)-binding Rossmann-fold domains"/>
    <property type="match status" value="1"/>
</dbReference>
<evidence type="ECO:0000256" key="5">
    <source>
        <dbReference type="HAMAP-Rule" id="MF_00150"/>
    </source>
</evidence>
<proteinExistence type="inferred from homology"/>
<dbReference type="NCBIfam" id="TIGR01850">
    <property type="entry name" value="argC"/>
    <property type="match status" value="1"/>
</dbReference>
<dbReference type="AlphaFoldDB" id="A0A2W6MSQ2"/>
<dbReference type="CDD" id="cd23934">
    <property type="entry name" value="AGPR_1_C"/>
    <property type="match status" value="1"/>
</dbReference>
<dbReference type="InterPro" id="IPR000706">
    <property type="entry name" value="AGPR_type-1"/>
</dbReference>
<keyword evidence="5" id="KW-0963">Cytoplasm</keyword>
<dbReference type="SMART" id="SM00859">
    <property type="entry name" value="Semialdhyde_dh"/>
    <property type="match status" value="1"/>
</dbReference>
<dbReference type="InterPro" id="IPR036291">
    <property type="entry name" value="NAD(P)-bd_dom_sf"/>
</dbReference>
<comment type="similarity">
    <text evidence="5">Belongs to the NAGSA dehydrogenase family. Type 1 subfamily.</text>
</comment>
<dbReference type="Gene3D" id="3.40.50.720">
    <property type="entry name" value="NAD(P)-binding Rossmann-like Domain"/>
    <property type="match status" value="1"/>
</dbReference>
<dbReference type="PROSITE" id="PS01224">
    <property type="entry name" value="ARGC"/>
    <property type="match status" value="1"/>
</dbReference>
<dbReference type="GO" id="GO:0005737">
    <property type="term" value="C:cytoplasm"/>
    <property type="evidence" value="ECO:0007669"/>
    <property type="project" value="UniProtKB-SubCell"/>
</dbReference>
<dbReference type="EMBL" id="NBIU01000028">
    <property type="protein sequence ID" value="PZT47584.1"/>
    <property type="molecule type" value="Genomic_DNA"/>
</dbReference>
<keyword evidence="2 5" id="KW-0028">Amino-acid biosynthesis</keyword>
<dbReference type="InterPro" id="IPR000534">
    <property type="entry name" value="Semialdehyde_DH_NAD-bd"/>
</dbReference>
<dbReference type="Gene3D" id="3.30.360.10">
    <property type="entry name" value="Dihydrodipicolinate Reductase, domain 2"/>
    <property type="match status" value="1"/>
</dbReference>
<evidence type="ECO:0000256" key="4">
    <source>
        <dbReference type="ARBA" id="ARBA00023002"/>
    </source>
</evidence>
<accession>A0A2W6MSQ2</accession>
<dbReference type="UniPathway" id="UPA00068">
    <property type="reaction ID" value="UER00108"/>
</dbReference>
<dbReference type="OrthoDB" id="9801289at2"/>
<dbReference type="GO" id="GO:0006526">
    <property type="term" value="P:L-arginine biosynthetic process"/>
    <property type="evidence" value="ECO:0007669"/>
    <property type="project" value="UniProtKB-UniRule"/>
</dbReference>
<comment type="function">
    <text evidence="5">Catalyzes the NADPH-dependent reduction of N-acetyl-5-glutamyl phosphate to yield N-acetyl-L-glutamate 5-semialdehyde.</text>
</comment>
<protein>
    <recommendedName>
        <fullName evidence="5">N-acetyl-gamma-glutamyl-phosphate reductase</fullName>
        <shortName evidence="5">AGPR</shortName>
        <ecNumber evidence="5">1.2.1.38</ecNumber>
    </recommendedName>
    <alternativeName>
        <fullName evidence="5">N-acetyl-glutamate semialdehyde dehydrogenase</fullName>
        <shortName evidence="5">NAGSA dehydrogenase</shortName>
    </alternativeName>
</protein>
<dbReference type="Pfam" id="PF22698">
    <property type="entry name" value="Semialdhyde_dhC_1"/>
    <property type="match status" value="1"/>
</dbReference>
<keyword evidence="3 5" id="KW-0521">NADP</keyword>
<dbReference type="PANTHER" id="PTHR32338:SF10">
    <property type="entry name" value="N-ACETYL-GAMMA-GLUTAMYL-PHOSPHATE REDUCTASE, CHLOROPLASTIC-RELATED"/>
    <property type="match status" value="1"/>
</dbReference>
<keyword evidence="1 5" id="KW-0055">Arginine biosynthesis</keyword>
<evidence type="ECO:0000256" key="3">
    <source>
        <dbReference type="ARBA" id="ARBA00022857"/>
    </source>
</evidence>
<keyword evidence="4 5" id="KW-0560">Oxidoreductase</keyword>
<keyword evidence="9" id="KW-1185">Reference proteome</keyword>
<sequence length="338" mass="37858">MQKKIKTAIVGVGGYTGLELLKLLINHPYFELSGVYATEASEDISLLHPCLKNVFKLEVEEANIQKIASNCELVFLALPHQSAMEYVSVFYEKGIKIVDLSADYRLEANTYEDHYCKHLDKDNIKNAVYGLPEYNRSLIQKTNLIANPGCYPTATLLGLLPFIPYICQNQTIFIDAKSGVSGAGKKLSQNSHFVTINENIFAYSPIQHRHAPEIKEQILKISNIAHKIMFVPHLLPLTRGMLVSIYCTLKEEIEPLQVLKEAYKNEPFIRIKNQCVQIKNVAGTHFCDIFAKSDGTNLFISSSIDNLLRGASSQALANANLMFQLEEHLGLPKIAYAP</sequence>
<dbReference type="PANTHER" id="PTHR32338">
    <property type="entry name" value="N-ACETYL-GAMMA-GLUTAMYL-PHOSPHATE REDUCTASE, CHLOROPLASTIC-RELATED-RELATED"/>
    <property type="match status" value="1"/>
</dbReference>
<dbReference type="InterPro" id="IPR058924">
    <property type="entry name" value="AGPR_dimerisation_dom"/>
</dbReference>
<dbReference type="GO" id="GO:0003942">
    <property type="term" value="F:N-acetyl-gamma-glutamyl-phosphate reductase activity"/>
    <property type="evidence" value="ECO:0007669"/>
    <property type="project" value="UniProtKB-UniRule"/>
</dbReference>
<evidence type="ECO:0000256" key="2">
    <source>
        <dbReference type="ARBA" id="ARBA00022605"/>
    </source>
</evidence>
<dbReference type="Pfam" id="PF01118">
    <property type="entry name" value="Semialdhyde_dh"/>
    <property type="match status" value="1"/>
</dbReference>
<dbReference type="SUPFAM" id="SSF55347">
    <property type="entry name" value="Glyceraldehyde-3-phosphate dehydrogenase-like, C-terminal domain"/>
    <property type="match status" value="1"/>
</dbReference>
<comment type="subcellular location">
    <subcellularLocation>
        <location evidence="5">Cytoplasm</location>
    </subcellularLocation>
</comment>
<evidence type="ECO:0000313" key="9">
    <source>
        <dbReference type="Proteomes" id="UP000249746"/>
    </source>
</evidence>
<dbReference type="InterPro" id="IPR050085">
    <property type="entry name" value="AGPR"/>
</dbReference>
<dbReference type="GO" id="GO:0051287">
    <property type="term" value="F:NAD binding"/>
    <property type="evidence" value="ECO:0007669"/>
    <property type="project" value="InterPro"/>
</dbReference>
<dbReference type="InterPro" id="IPR023013">
    <property type="entry name" value="AGPR_AS"/>
</dbReference>
<dbReference type="EC" id="1.2.1.38" evidence="5"/>
<feature type="active site" evidence="5 6">
    <location>
        <position position="150"/>
    </location>
</feature>
<comment type="pathway">
    <text evidence="5">Amino-acid biosynthesis; L-arginine biosynthesis; N(2)-acetyl-L-ornithine from L-glutamate: step 3/4.</text>
</comment>
<dbReference type="Proteomes" id="UP000249746">
    <property type="component" value="Unassembled WGS sequence"/>
</dbReference>
<dbReference type="HAMAP" id="MF_00150">
    <property type="entry name" value="ArgC_type1"/>
    <property type="match status" value="1"/>
</dbReference>
<dbReference type="CDD" id="cd17895">
    <property type="entry name" value="AGPR_1_N"/>
    <property type="match status" value="1"/>
</dbReference>
<reference evidence="8 9" key="1">
    <citation type="submission" date="2017-03" db="EMBL/GenBank/DDBJ databases">
        <title>Genomic and clinical evidence uncovers the enterohepatic species Helicobacter valdiviensis as a potential human intestinal pathogen.</title>
        <authorList>
            <person name="Fresia P."/>
            <person name="Jara R."/>
            <person name="Sierra R."/>
            <person name="Ferres I."/>
            <person name="Greif G."/>
            <person name="Iraola G."/>
            <person name="Collado L."/>
        </authorList>
    </citation>
    <scope>NUCLEOTIDE SEQUENCE [LARGE SCALE GENOMIC DNA]</scope>
    <source>
        <strain evidence="8 9">WBE14</strain>
    </source>
</reference>